<keyword evidence="3" id="KW-1185">Reference proteome</keyword>
<feature type="chain" id="PRO_5044817604" description="Secreted protein" evidence="1">
    <location>
        <begin position="21"/>
        <end position="98"/>
    </location>
</feature>
<name>A0ABD3BX80_9LAMI</name>
<dbReference type="Proteomes" id="UP001632038">
    <property type="component" value="Unassembled WGS sequence"/>
</dbReference>
<dbReference type="AlphaFoldDB" id="A0ABD3BX80"/>
<reference evidence="3" key="1">
    <citation type="journal article" date="2024" name="IScience">
        <title>Strigolactones Initiate the Formation of Haustorium-like Structures in Castilleja.</title>
        <authorList>
            <person name="Buerger M."/>
            <person name="Peterson D."/>
            <person name="Chory J."/>
        </authorList>
    </citation>
    <scope>NUCLEOTIDE SEQUENCE [LARGE SCALE GENOMIC DNA]</scope>
</reference>
<proteinExistence type="predicted"/>
<evidence type="ECO:0008006" key="4">
    <source>
        <dbReference type="Google" id="ProtNLM"/>
    </source>
</evidence>
<evidence type="ECO:0000313" key="3">
    <source>
        <dbReference type="Proteomes" id="UP001632038"/>
    </source>
</evidence>
<evidence type="ECO:0000313" key="2">
    <source>
        <dbReference type="EMBL" id="KAL3621899.1"/>
    </source>
</evidence>
<sequence>MLRRSASAISLLSNSGLVLGWCRGPGRRKRRRKGSMVRLGNRRRGFCLGLRPVVRWGVVASQFRVLKKMVIQMAVNGMLMEAYCWSLAFLRPNLFPLC</sequence>
<keyword evidence="1" id="KW-0732">Signal</keyword>
<protein>
    <recommendedName>
        <fullName evidence="4">Secreted protein</fullName>
    </recommendedName>
</protein>
<evidence type="ECO:0000256" key="1">
    <source>
        <dbReference type="SAM" id="SignalP"/>
    </source>
</evidence>
<comment type="caution">
    <text evidence="2">The sequence shown here is derived from an EMBL/GenBank/DDBJ whole genome shotgun (WGS) entry which is preliminary data.</text>
</comment>
<accession>A0ABD3BX80</accession>
<dbReference type="EMBL" id="JAVIJP010000061">
    <property type="protein sequence ID" value="KAL3621899.1"/>
    <property type="molecule type" value="Genomic_DNA"/>
</dbReference>
<feature type="signal peptide" evidence="1">
    <location>
        <begin position="1"/>
        <end position="20"/>
    </location>
</feature>
<gene>
    <name evidence="2" type="ORF">CASFOL_034095</name>
</gene>
<organism evidence="2 3">
    <name type="scientific">Castilleja foliolosa</name>
    <dbReference type="NCBI Taxonomy" id="1961234"/>
    <lineage>
        <taxon>Eukaryota</taxon>
        <taxon>Viridiplantae</taxon>
        <taxon>Streptophyta</taxon>
        <taxon>Embryophyta</taxon>
        <taxon>Tracheophyta</taxon>
        <taxon>Spermatophyta</taxon>
        <taxon>Magnoliopsida</taxon>
        <taxon>eudicotyledons</taxon>
        <taxon>Gunneridae</taxon>
        <taxon>Pentapetalae</taxon>
        <taxon>asterids</taxon>
        <taxon>lamiids</taxon>
        <taxon>Lamiales</taxon>
        <taxon>Orobanchaceae</taxon>
        <taxon>Pedicularideae</taxon>
        <taxon>Castillejinae</taxon>
        <taxon>Castilleja</taxon>
    </lineage>
</organism>